<organism evidence="3 4">
    <name type="scientific">Arenibacter antarcticus</name>
    <dbReference type="NCBI Taxonomy" id="2040469"/>
    <lineage>
        <taxon>Bacteria</taxon>
        <taxon>Pseudomonadati</taxon>
        <taxon>Bacteroidota</taxon>
        <taxon>Flavobacteriia</taxon>
        <taxon>Flavobacteriales</taxon>
        <taxon>Flavobacteriaceae</taxon>
        <taxon>Arenibacter</taxon>
    </lineage>
</organism>
<feature type="domain" description="Pilus formation protein N-terminal" evidence="1">
    <location>
        <begin position="67"/>
        <end position="120"/>
    </location>
</feature>
<dbReference type="InterPro" id="IPR032789">
    <property type="entry name" value="T2SS-T3SS_pil_N"/>
</dbReference>
<protein>
    <submittedName>
        <fullName evidence="3">DUF4886 domain-containing protein</fullName>
    </submittedName>
</protein>
<evidence type="ECO:0000259" key="2">
    <source>
        <dbReference type="Pfam" id="PF16227"/>
    </source>
</evidence>
<dbReference type="Gene3D" id="3.40.50.1110">
    <property type="entry name" value="SGNH hydrolase"/>
    <property type="match status" value="1"/>
</dbReference>
<dbReference type="Gene3D" id="2.60.40.1080">
    <property type="match status" value="1"/>
</dbReference>
<proteinExistence type="predicted"/>
<dbReference type="RefSeq" id="WP_251808824.1">
    <property type="nucleotide sequence ID" value="NZ_CP166679.1"/>
</dbReference>
<name>A0ABW5VFH6_9FLAO</name>
<dbReference type="Pfam" id="PF16227">
    <property type="entry name" value="DUF4886"/>
    <property type="match status" value="1"/>
</dbReference>
<keyword evidence="4" id="KW-1185">Reference proteome</keyword>
<comment type="caution">
    <text evidence="3">The sequence shown here is derived from an EMBL/GenBank/DDBJ whole genome shotgun (WGS) entry which is preliminary data.</text>
</comment>
<evidence type="ECO:0000259" key="1">
    <source>
        <dbReference type="Pfam" id="PF13629"/>
    </source>
</evidence>
<evidence type="ECO:0000313" key="4">
    <source>
        <dbReference type="Proteomes" id="UP001597532"/>
    </source>
</evidence>
<gene>
    <name evidence="3" type="ORF">ACFS1K_05470</name>
</gene>
<dbReference type="InterPro" id="IPR036514">
    <property type="entry name" value="SGNH_hydro_sf"/>
</dbReference>
<sequence>MSRLIRYCKGVSKALMVVFLSSTLMFCGSLKVVQPKEQSVEVRIESTTLNIGGDLTVKPTFTPNIKPTRTYDWTISNPEVVEIKINEDYSAIISAIKKGTSNITFSSSDGELTTSFDITVKGDVDDGVLKVLAIGNSFSMDAVENYLYELASAEDVAIVIGNVYKGGASLEQHWKNAQDNVAAYEYRKIAEDGSKSNTPETTIETAVTDENWDYITFQQVSGNSGKYETFITPLPALVEYVKERSTNTEVQYILHQTWAYSKNSTHANFPNYGRDQIVMYEAIVDAVRKAQLDFGMDYLIPAGTAIQNGRNTLIGDNYTRDGYHLSLGIGRYTAACTWFEALTSISVVGNTFKPDGLSDLEAEIAQHSAHAAVLNPDKVTLFSNYAVGNIEPLKADVLINFGNKIAPKWNTLGNHLEGASIFNLKDENDDFTNISLTVTQRFSTINKNGEQDTTSDFDMIADISTESFYGNSQKAWGELEIKQAQVTLAGLDLDTTYNLCFFGSRAGVEDNRETKYIVSGENTKTVGVQTANNKGETACATKIKPDVNGNIAVTVTAGENNNNAYGFYYLGAMRLSPGE</sequence>
<accession>A0ABW5VFH6</accession>
<dbReference type="Proteomes" id="UP001597532">
    <property type="component" value="Unassembled WGS sequence"/>
</dbReference>
<feature type="domain" description="DUF4886" evidence="2">
    <location>
        <begin position="130"/>
        <end position="372"/>
    </location>
</feature>
<reference evidence="4" key="1">
    <citation type="journal article" date="2019" name="Int. J. Syst. Evol. Microbiol.">
        <title>The Global Catalogue of Microorganisms (GCM) 10K type strain sequencing project: providing services to taxonomists for standard genome sequencing and annotation.</title>
        <authorList>
            <consortium name="The Broad Institute Genomics Platform"/>
            <consortium name="The Broad Institute Genome Sequencing Center for Infectious Disease"/>
            <person name="Wu L."/>
            <person name="Ma J."/>
        </authorList>
    </citation>
    <scope>NUCLEOTIDE SEQUENCE [LARGE SCALE GENOMIC DNA]</scope>
    <source>
        <strain evidence="4">KCTC 52924</strain>
    </source>
</reference>
<dbReference type="EMBL" id="JBHUOK010000008">
    <property type="protein sequence ID" value="MFD2789205.1"/>
    <property type="molecule type" value="Genomic_DNA"/>
</dbReference>
<dbReference type="InterPro" id="IPR032616">
    <property type="entry name" value="DUF4886"/>
</dbReference>
<evidence type="ECO:0000313" key="3">
    <source>
        <dbReference type="EMBL" id="MFD2789205.1"/>
    </source>
</evidence>
<dbReference type="Pfam" id="PF13629">
    <property type="entry name" value="T2SS-T3SS_pil_N"/>
    <property type="match status" value="1"/>
</dbReference>